<dbReference type="Pfam" id="PF13538">
    <property type="entry name" value="UvrD_C_2"/>
    <property type="match status" value="1"/>
</dbReference>
<evidence type="ECO:0000313" key="5">
    <source>
        <dbReference type="EMBL" id="BCK78587.1"/>
    </source>
</evidence>
<dbReference type="Gene3D" id="2.30.30.940">
    <property type="match status" value="1"/>
</dbReference>
<dbReference type="PANTHER" id="PTHR43788:SF6">
    <property type="entry name" value="DNA HELICASE B"/>
    <property type="match status" value="1"/>
</dbReference>
<feature type="binding site" evidence="3">
    <location>
        <begin position="361"/>
        <end position="365"/>
    </location>
    <ligand>
        <name>ATP</name>
        <dbReference type="ChEBI" id="CHEBI:30616"/>
    </ligand>
</feature>
<name>A0A810PWV8_9FIRM</name>
<dbReference type="Gene3D" id="1.10.150.20">
    <property type="entry name" value="5' to 3' exonuclease, C-terminal subdomain"/>
    <property type="match status" value="1"/>
</dbReference>
<comment type="similarity">
    <text evidence="3">Belongs to the RecD family. RecD2 subfamily.</text>
</comment>
<comment type="catalytic activity">
    <reaction evidence="3">
        <text>ATP + H2O = ADP + phosphate + H(+)</text>
        <dbReference type="Rhea" id="RHEA:13065"/>
        <dbReference type="ChEBI" id="CHEBI:15377"/>
        <dbReference type="ChEBI" id="CHEBI:15378"/>
        <dbReference type="ChEBI" id="CHEBI:30616"/>
        <dbReference type="ChEBI" id="CHEBI:43474"/>
        <dbReference type="ChEBI" id="CHEBI:456216"/>
        <dbReference type="EC" id="5.6.2.3"/>
    </reaction>
</comment>
<dbReference type="Pfam" id="PF13245">
    <property type="entry name" value="AAA_19"/>
    <property type="match status" value="1"/>
</dbReference>
<evidence type="ECO:0000313" key="6">
    <source>
        <dbReference type="Proteomes" id="UP000681343"/>
    </source>
</evidence>
<dbReference type="InterPro" id="IPR003593">
    <property type="entry name" value="AAA+_ATPase"/>
</dbReference>
<comment type="function">
    <text evidence="3">DNA-dependent ATPase and ATP-dependent 5'-3' DNA helicase. Has no activity on blunt DNA or DNA with 3'-overhangs, requires at least 10 bases of 5'-ssDNA for helicase activity.</text>
</comment>
<dbReference type="Pfam" id="PF14520">
    <property type="entry name" value="HHH_5"/>
    <property type="match status" value="1"/>
</dbReference>
<dbReference type="GO" id="GO:0006310">
    <property type="term" value="P:DNA recombination"/>
    <property type="evidence" value="ECO:0007669"/>
    <property type="project" value="InterPro"/>
</dbReference>
<dbReference type="NCBIfam" id="TIGR01448">
    <property type="entry name" value="recD_rel"/>
    <property type="match status" value="1"/>
</dbReference>
<evidence type="ECO:0000256" key="1">
    <source>
        <dbReference type="ARBA" id="ARBA00022741"/>
    </source>
</evidence>
<dbReference type="AlphaFoldDB" id="A0A810PWV8"/>
<keyword evidence="6" id="KW-1185">Reference proteome</keyword>
<keyword evidence="3" id="KW-0238">DNA-binding</keyword>
<dbReference type="Gene3D" id="1.10.10.2220">
    <property type="match status" value="1"/>
</dbReference>
<keyword evidence="3" id="KW-0378">Hydrolase</keyword>
<accession>A0A810PWV8</accession>
<evidence type="ECO:0000259" key="4">
    <source>
        <dbReference type="SMART" id="SM00382"/>
    </source>
</evidence>
<dbReference type="InterPro" id="IPR041451">
    <property type="entry name" value="RecD2_SH13"/>
</dbReference>
<gene>
    <name evidence="3 5" type="primary">recD2</name>
    <name evidence="5" type="ORF">MM35RIKEN_07790</name>
</gene>
<dbReference type="Pfam" id="PF14490">
    <property type="entry name" value="HHH_RecD2"/>
    <property type="match status" value="1"/>
</dbReference>
<dbReference type="KEGG" id="vfa:MM35RIKEN_07790"/>
<dbReference type="InterPro" id="IPR027417">
    <property type="entry name" value="P-loop_NTPase"/>
</dbReference>
<feature type="domain" description="AAA+ ATPase" evidence="4">
    <location>
        <begin position="350"/>
        <end position="490"/>
    </location>
</feature>
<dbReference type="Pfam" id="PF23139">
    <property type="entry name" value="OB_YrrC"/>
    <property type="match status" value="1"/>
</dbReference>
<dbReference type="GO" id="GO:0005524">
    <property type="term" value="F:ATP binding"/>
    <property type="evidence" value="ECO:0007669"/>
    <property type="project" value="UniProtKB-UniRule"/>
</dbReference>
<evidence type="ECO:0000256" key="2">
    <source>
        <dbReference type="ARBA" id="ARBA00022840"/>
    </source>
</evidence>
<evidence type="ECO:0000256" key="3">
    <source>
        <dbReference type="HAMAP-Rule" id="MF_01488"/>
    </source>
</evidence>
<dbReference type="InterPro" id="IPR006345">
    <property type="entry name" value="RecD2"/>
</dbReference>
<dbReference type="GO" id="GO:0016787">
    <property type="term" value="F:hydrolase activity"/>
    <property type="evidence" value="ECO:0007669"/>
    <property type="project" value="UniProtKB-KW"/>
</dbReference>
<dbReference type="SUPFAM" id="SSF52540">
    <property type="entry name" value="P-loop containing nucleoside triphosphate hydrolases"/>
    <property type="match status" value="1"/>
</dbReference>
<dbReference type="GO" id="GO:0043139">
    <property type="term" value="F:5'-3' DNA helicase activity"/>
    <property type="evidence" value="ECO:0007669"/>
    <property type="project" value="UniProtKB-UniRule"/>
</dbReference>
<dbReference type="RefSeq" id="WP_212819497.1">
    <property type="nucleotide sequence ID" value="NZ_AP023415.1"/>
</dbReference>
<dbReference type="Pfam" id="PF18335">
    <property type="entry name" value="SH3_13"/>
    <property type="match status" value="1"/>
</dbReference>
<dbReference type="CDD" id="cd17933">
    <property type="entry name" value="DEXSc_RecD-like"/>
    <property type="match status" value="1"/>
</dbReference>
<dbReference type="SMART" id="SM00382">
    <property type="entry name" value="AAA"/>
    <property type="match status" value="1"/>
</dbReference>
<dbReference type="EC" id="5.6.2.3" evidence="3"/>
<dbReference type="SUPFAM" id="SSF47781">
    <property type="entry name" value="RuvA domain 2-like"/>
    <property type="match status" value="1"/>
</dbReference>
<dbReference type="InterPro" id="IPR050534">
    <property type="entry name" value="Coronavir_polyprotein_1ab"/>
</dbReference>
<dbReference type="GO" id="GO:0003677">
    <property type="term" value="F:DNA binding"/>
    <property type="evidence" value="ECO:0007669"/>
    <property type="project" value="UniProtKB-UniRule"/>
</dbReference>
<dbReference type="GO" id="GO:0009338">
    <property type="term" value="C:exodeoxyribonuclease V complex"/>
    <property type="evidence" value="ECO:0007669"/>
    <property type="project" value="TreeGrafter"/>
</dbReference>
<dbReference type="InterPro" id="IPR055446">
    <property type="entry name" value="RecD2_N_OB"/>
</dbReference>
<dbReference type="PANTHER" id="PTHR43788">
    <property type="entry name" value="DNA2/NAM7 HELICASE FAMILY MEMBER"/>
    <property type="match status" value="1"/>
</dbReference>
<reference evidence="5" key="1">
    <citation type="submission" date="2020-09" db="EMBL/GenBank/DDBJ databases">
        <title>New species isolated from human feces.</title>
        <authorList>
            <person name="Kitahara M."/>
            <person name="Shigeno Y."/>
            <person name="Shime M."/>
            <person name="Matsumoto Y."/>
            <person name="Nakamura S."/>
            <person name="Motooka D."/>
            <person name="Fukuoka S."/>
            <person name="Nishikawa H."/>
            <person name="Benno Y."/>
        </authorList>
    </citation>
    <scope>NUCLEOTIDE SEQUENCE</scope>
    <source>
        <strain evidence="5">MM35</strain>
    </source>
</reference>
<dbReference type="InterPro" id="IPR010994">
    <property type="entry name" value="RuvA_2-like"/>
</dbReference>
<keyword evidence="3" id="KW-0413">Isomerase</keyword>
<dbReference type="Proteomes" id="UP000681343">
    <property type="component" value="Chromosome"/>
</dbReference>
<dbReference type="GO" id="GO:0017116">
    <property type="term" value="F:single-stranded DNA helicase activity"/>
    <property type="evidence" value="ECO:0007669"/>
    <property type="project" value="TreeGrafter"/>
</dbReference>
<dbReference type="InterPro" id="IPR029493">
    <property type="entry name" value="RecD2-like_HHH"/>
</dbReference>
<protein>
    <recommendedName>
        <fullName evidence="3">ATP-dependent RecD2 DNA helicase</fullName>
        <ecNumber evidence="3">5.6.2.3</ecNumber>
    </recommendedName>
    <alternativeName>
        <fullName evidence="3">DNA 5'-3' helicase subunit RecD2</fullName>
    </alternativeName>
</protein>
<keyword evidence="3 5" id="KW-0347">Helicase</keyword>
<dbReference type="EMBL" id="AP023415">
    <property type="protein sequence ID" value="BCK78587.1"/>
    <property type="molecule type" value="Genomic_DNA"/>
</dbReference>
<dbReference type="HAMAP" id="MF_01488">
    <property type="entry name" value="RecD2"/>
    <property type="match status" value="1"/>
</dbReference>
<keyword evidence="1 3" id="KW-0547">Nucleotide-binding</keyword>
<proteinExistence type="inferred from homology"/>
<dbReference type="Gene3D" id="3.40.50.300">
    <property type="entry name" value="P-loop containing nucleotide triphosphate hydrolases"/>
    <property type="match status" value="2"/>
</dbReference>
<dbReference type="CDD" id="cd18809">
    <property type="entry name" value="SF1_C_RecD"/>
    <property type="match status" value="1"/>
</dbReference>
<organism evidence="5 6">
    <name type="scientific">Vescimonas fastidiosa</name>
    <dbReference type="NCBI Taxonomy" id="2714353"/>
    <lineage>
        <taxon>Bacteria</taxon>
        <taxon>Bacillati</taxon>
        <taxon>Bacillota</taxon>
        <taxon>Clostridia</taxon>
        <taxon>Eubacteriales</taxon>
        <taxon>Oscillospiraceae</taxon>
        <taxon>Vescimonas</taxon>
    </lineage>
</organism>
<dbReference type="InterPro" id="IPR027785">
    <property type="entry name" value="UvrD-like_helicase_C"/>
</dbReference>
<keyword evidence="2 3" id="KW-0067">ATP-binding</keyword>
<sequence length="748" mass="83565">MGYVGTYDRTIFYNPSNKYCIISVKTSDQSVPQQARSAYHHRDNMIRFIAVGYELPQTDKVSMILDGEWENGKHGVQLQVDKCEEIVPQTKEGVYGYLSSRLIKGVGEKTAALIVNRFGADALRVLENEPERLLEIRGITPDKLEDIKASYAESRCVRDLMILLTPFNVTPVTAMKIYEHFGSRSVDILQKNPYELCQVSGFGFKRVDAIVRKGDLPLNSPMRIHGAVFAALDTGRNEKGHLFLEEDALAKTGVKLLNENITDGQVKVTPEEVDAVVQDMILKGEIVSSNGNIYQSNVFVQEDETARKIAEMLAVPPVTLDISESLEYVRKNLGLALSQRQSEAVYMAFRSNLSIITGSPGTGKTTVLRAIIEVFQMLYPKGKILLAAPTGRASRRMAESTGRNDAKTLHSLLGLLGDSGPIQKDKQKEPLDADLIIVDESSMIDMWLARQFFSRVRMGTRVILVGDVDQLQSVGAGDVFRELIDSGLIPVTVLNEIFRQKKGSLIAYNAKRINEANIDLQYGEDFQFVKCQTQEEAADLICRIFCEQVALHGIEKVQILSPFRSEGPASVEQLNAAIRELVNPARDEFADLKVGSHYFRVGDKVMQTKNNAKASNGDIGYIRKMGRNAKNEMDVTIEFSGDRIAEYGMEEMSHMELAYATTVHKAMGSEFDIVIMPILRSHYIMLNRNIVYTAITRAKEQVIPVGQKKTLIMAILKKATGKRNTQLGERIGKYLKAFTRQNELKKVS</sequence>